<reference evidence="1" key="2">
    <citation type="submission" date="2025-08" db="UniProtKB">
        <authorList>
            <consortium name="Ensembl"/>
        </authorList>
    </citation>
    <scope>IDENTIFICATION</scope>
</reference>
<organism evidence="1 2">
    <name type="scientific">Oncorhynchus tshawytscha</name>
    <name type="common">Chinook salmon</name>
    <name type="synonym">Salmo tshawytscha</name>
    <dbReference type="NCBI Taxonomy" id="74940"/>
    <lineage>
        <taxon>Eukaryota</taxon>
        <taxon>Metazoa</taxon>
        <taxon>Chordata</taxon>
        <taxon>Craniata</taxon>
        <taxon>Vertebrata</taxon>
        <taxon>Euteleostomi</taxon>
        <taxon>Actinopterygii</taxon>
        <taxon>Neopterygii</taxon>
        <taxon>Teleostei</taxon>
        <taxon>Protacanthopterygii</taxon>
        <taxon>Salmoniformes</taxon>
        <taxon>Salmonidae</taxon>
        <taxon>Salmoninae</taxon>
        <taxon>Oncorhynchus</taxon>
    </lineage>
</organism>
<evidence type="ECO:0000313" key="2">
    <source>
        <dbReference type="Proteomes" id="UP000694402"/>
    </source>
</evidence>
<reference evidence="1" key="3">
    <citation type="submission" date="2025-09" db="UniProtKB">
        <authorList>
            <consortium name="Ensembl"/>
        </authorList>
    </citation>
    <scope>IDENTIFICATION</scope>
</reference>
<dbReference type="Ensembl" id="ENSOTST00005119004.1">
    <property type="protein sequence ID" value="ENSOTSP00005140660.1"/>
    <property type="gene ID" value="ENSOTSG00005051546.1"/>
</dbReference>
<dbReference type="AlphaFoldDB" id="A0AAZ3RK54"/>
<accession>A0AAZ3RK54</accession>
<keyword evidence="2" id="KW-1185">Reference proteome</keyword>
<reference evidence="2" key="1">
    <citation type="journal article" date="2018" name="PLoS ONE">
        <title>Chinook salmon (Oncorhynchus tshawytscha) genome and transcriptome.</title>
        <authorList>
            <person name="Christensen K.A."/>
            <person name="Leong J.S."/>
            <person name="Sakhrani D."/>
            <person name="Biagi C.A."/>
            <person name="Minkley D.R."/>
            <person name="Withler R.E."/>
            <person name="Rondeau E.B."/>
            <person name="Koop B.F."/>
            <person name="Devlin R.H."/>
        </authorList>
    </citation>
    <scope>NUCLEOTIDE SEQUENCE [LARGE SCALE GENOMIC DNA]</scope>
</reference>
<protein>
    <submittedName>
        <fullName evidence="1">Uncharacterized protein</fullName>
    </submittedName>
</protein>
<sequence length="65" mass="7455">KSWILHRSGRTLTYFFTEPGFGISKEKQRFAFQDLTKAHVESGHLPGPDGVPIRVQRETLVVRCQ</sequence>
<proteinExistence type="predicted"/>
<dbReference type="Proteomes" id="UP000694402">
    <property type="component" value="Unassembled WGS sequence"/>
</dbReference>
<name>A0AAZ3RK54_ONCTS</name>
<evidence type="ECO:0000313" key="1">
    <source>
        <dbReference type="Ensembl" id="ENSOTSP00005140660.1"/>
    </source>
</evidence>